<feature type="domain" description="Alpha-D-phosphohexomutase alpha/beta/alpha" evidence="5">
    <location>
        <begin position="12"/>
        <end position="150"/>
    </location>
</feature>
<dbReference type="InterPro" id="IPR005844">
    <property type="entry name" value="A-D-PHexomutase_a/b/a-I"/>
</dbReference>
<dbReference type="PANTHER" id="PTHR42946">
    <property type="entry name" value="PHOSPHOHEXOSE MUTASE"/>
    <property type="match status" value="1"/>
</dbReference>
<comment type="cofactor">
    <cofactor evidence="1">
        <name>Mg(2+)</name>
        <dbReference type="ChEBI" id="CHEBI:18420"/>
    </cofactor>
</comment>
<dbReference type="RefSeq" id="WP_126110960.1">
    <property type="nucleotide sequence ID" value="NZ_CP034465.1"/>
</dbReference>
<dbReference type="CDD" id="cd03089">
    <property type="entry name" value="PMM_PGM"/>
    <property type="match status" value="1"/>
</dbReference>
<dbReference type="SUPFAM" id="SSF53738">
    <property type="entry name" value="Phosphoglucomutase, first 3 domains"/>
    <property type="match status" value="3"/>
</dbReference>
<gene>
    <name evidence="8" type="ORF">EJN90_10360</name>
</gene>
<dbReference type="OrthoDB" id="9806956at2"/>
<organism evidence="8 9">
    <name type="scientific">Jeotgalibaca ciconiae</name>
    <dbReference type="NCBI Taxonomy" id="2496265"/>
    <lineage>
        <taxon>Bacteria</taxon>
        <taxon>Bacillati</taxon>
        <taxon>Bacillota</taxon>
        <taxon>Bacilli</taxon>
        <taxon>Lactobacillales</taxon>
        <taxon>Carnobacteriaceae</taxon>
        <taxon>Jeotgalibaca</taxon>
    </lineage>
</organism>
<keyword evidence="9" id="KW-1185">Reference proteome</keyword>
<dbReference type="PRINTS" id="PR00509">
    <property type="entry name" value="PGMPMM"/>
</dbReference>
<evidence type="ECO:0000259" key="5">
    <source>
        <dbReference type="Pfam" id="PF02878"/>
    </source>
</evidence>
<dbReference type="Pfam" id="PF02879">
    <property type="entry name" value="PGM_PMM_II"/>
    <property type="match status" value="1"/>
</dbReference>
<feature type="region of interest" description="Disordered" evidence="4">
    <location>
        <begin position="228"/>
        <end position="247"/>
    </location>
</feature>
<keyword evidence="3" id="KW-0597">Phosphoprotein</keyword>
<dbReference type="Gene3D" id="3.30.310.50">
    <property type="entry name" value="Alpha-D-phosphohexomutase, C-terminal domain"/>
    <property type="match status" value="1"/>
</dbReference>
<evidence type="ECO:0000259" key="7">
    <source>
        <dbReference type="Pfam" id="PF02880"/>
    </source>
</evidence>
<name>A0A3Q9BLH9_9LACT</name>
<reference evidence="9" key="1">
    <citation type="submission" date="2018-12" db="EMBL/GenBank/DDBJ databases">
        <title>Complete genome sequencing of Jeotgalibaca sp. H21T32.</title>
        <authorList>
            <person name="Bae J.-W."/>
            <person name="Lee S.-Y."/>
        </authorList>
    </citation>
    <scope>NUCLEOTIDE SEQUENCE [LARGE SCALE GENOMIC DNA]</scope>
    <source>
        <strain evidence="9">H21T32</strain>
    </source>
</reference>
<dbReference type="EMBL" id="CP034465">
    <property type="protein sequence ID" value="AZP05005.1"/>
    <property type="molecule type" value="Genomic_DNA"/>
</dbReference>
<evidence type="ECO:0000313" key="9">
    <source>
        <dbReference type="Proteomes" id="UP000273326"/>
    </source>
</evidence>
<dbReference type="InterPro" id="IPR005845">
    <property type="entry name" value="A-D-PHexomutase_a/b/a-II"/>
</dbReference>
<dbReference type="InterPro" id="IPR050060">
    <property type="entry name" value="Phosphoglucosamine_mutase"/>
</dbReference>
<evidence type="ECO:0000256" key="3">
    <source>
        <dbReference type="ARBA" id="ARBA00022553"/>
    </source>
</evidence>
<dbReference type="InterPro" id="IPR005841">
    <property type="entry name" value="Alpha-D-phosphohexomutase_SF"/>
</dbReference>
<dbReference type="AlphaFoldDB" id="A0A3Q9BLH9"/>
<feature type="domain" description="Alpha-D-phosphohexomutase alpha/beta/alpha" evidence="7">
    <location>
        <begin position="288"/>
        <end position="401"/>
    </location>
</feature>
<dbReference type="InterPro" id="IPR005846">
    <property type="entry name" value="A-D-PHexomutase_a/b/a-III"/>
</dbReference>
<feature type="domain" description="Alpha-D-phosphohexomutase alpha/beta/alpha" evidence="6">
    <location>
        <begin position="193"/>
        <end position="282"/>
    </location>
</feature>
<dbReference type="FunFam" id="3.40.120.10:FF:000010">
    <property type="entry name" value="phosphomannomutase/phosphoglucomutase isoform X1"/>
    <property type="match status" value="1"/>
</dbReference>
<dbReference type="Pfam" id="PF02880">
    <property type="entry name" value="PGM_PMM_III"/>
    <property type="match status" value="1"/>
</dbReference>
<evidence type="ECO:0000256" key="4">
    <source>
        <dbReference type="SAM" id="MobiDB-lite"/>
    </source>
</evidence>
<evidence type="ECO:0000256" key="2">
    <source>
        <dbReference type="ARBA" id="ARBA00010231"/>
    </source>
</evidence>
<sequence length="511" mass="56480">MSENTGLLSLQNGSDIRGIAITTPTHDATLTAERATKIGCAFVKWLQEEKKLPKEGQTLKIAIGQDSRLSGDELKQALFAGMQHEQVEILDCGLATTPAMFMATIYDDFKVDGSIMITASHLPFEYNGLKFFTRSGGAEHEDIEQILAIASDVSDEIEGEVKSTVIEKDLLTVYAQDLVDKIRKGIPENPNPEKPLTGRHIVVDAGNGAGGFFVEQVLKPLGADTSGSQFLDPDGSFPNHESNPDNKEAMNSLKEAVLTHKADLGIIFDTDVDRAALMDADGRAMNRNNLIALISAVLLKEQPGATIVTNSATSEHLGRFLIDLGGEQDLYLTGYRNVINRAIELDKKGKNAVLAIETSGHAALKENYFLDDGAYLIAKLLMADATLLAEGKSLSDLIKKLKQPLETMEYRFVLIEEPIFENGNRIIDSFKEYLRTKEDLSLVENHLEGVRANFSGRYGEGWFILRLSLHEPLLVWTMESDEEGKLPLLIEDLLPFFMEQKELDRTNIIIK</sequence>
<evidence type="ECO:0000313" key="8">
    <source>
        <dbReference type="EMBL" id="AZP05005.1"/>
    </source>
</evidence>
<dbReference type="GO" id="GO:0005975">
    <property type="term" value="P:carbohydrate metabolic process"/>
    <property type="evidence" value="ECO:0007669"/>
    <property type="project" value="InterPro"/>
</dbReference>
<evidence type="ECO:0000256" key="1">
    <source>
        <dbReference type="ARBA" id="ARBA00001946"/>
    </source>
</evidence>
<evidence type="ECO:0000259" key="6">
    <source>
        <dbReference type="Pfam" id="PF02879"/>
    </source>
</evidence>
<proteinExistence type="inferred from homology"/>
<accession>A0A3Q9BLH9</accession>
<comment type="similarity">
    <text evidence="2">Belongs to the phosphohexose mutase family.</text>
</comment>
<dbReference type="KEGG" id="jeh:EJN90_10360"/>
<dbReference type="InterPro" id="IPR016055">
    <property type="entry name" value="A-D-PHexomutase_a/b/a-I/II/III"/>
</dbReference>
<protein>
    <submittedName>
        <fullName evidence="8">Phosphomannomutase/phosphoglucomutase</fullName>
    </submittedName>
</protein>
<dbReference type="Gene3D" id="3.40.120.10">
    <property type="entry name" value="Alpha-D-Glucose-1,6-Bisphosphate, subunit A, domain 3"/>
    <property type="match status" value="3"/>
</dbReference>
<dbReference type="PANTHER" id="PTHR42946:SF1">
    <property type="entry name" value="PHOSPHOGLUCOMUTASE (ALPHA-D-GLUCOSE-1,6-BISPHOSPHATE-DEPENDENT)"/>
    <property type="match status" value="1"/>
</dbReference>
<dbReference type="Pfam" id="PF02878">
    <property type="entry name" value="PGM_PMM_I"/>
    <property type="match status" value="1"/>
</dbReference>
<dbReference type="GO" id="GO:0004615">
    <property type="term" value="F:phosphomannomutase activity"/>
    <property type="evidence" value="ECO:0007669"/>
    <property type="project" value="TreeGrafter"/>
</dbReference>
<dbReference type="Proteomes" id="UP000273326">
    <property type="component" value="Chromosome"/>
</dbReference>